<keyword evidence="8 12" id="KW-0663">Pyridoxal phosphate</keyword>
<evidence type="ECO:0000256" key="1">
    <source>
        <dbReference type="ARBA" id="ARBA00001933"/>
    </source>
</evidence>
<evidence type="ECO:0000256" key="8">
    <source>
        <dbReference type="ARBA" id="ARBA00022898"/>
    </source>
</evidence>
<dbReference type="InterPro" id="IPR043132">
    <property type="entry name" value="BCAT-like_C"/>
</dbReference>
<dbReference type="NCBIfam" id="NF005146">
    <property type="entry name" value="PRK06606.1"/>
    <property type="match status" value="1"/>
</dbReference>
<dbReference type="InterPro" id="IPR005785">
    <property type="entry name" value="B_amino_transI"/>
</dbReference>
<dbReference type="RefSeq" id="WP_220560033.1">
    <property type="nucleotide sequence ID" value="NZ_CP080764.1"/>
</dbReference>
<name>A0ABX8YEP5_ANETH</name>
<comment type="similarity">
    <text evidence="5 12">Belongs to the class-IV pyridoxal-phosphate-dependent aminotransferase family.</text>
</comment>
<evidence type="ECO:0000313" key="14">
    <source>
        <dbReference type="Proteomes" id="UP000826616"/>
    </source>
</evidence>
<comment type="catalytic activity">
    <reaction evidence="10 12">
        <text>L-isoleucine + 2-oxoglutarate = (S)-3-methyl-2-oxopentanoate + L-glutamate</text>
        <dbReference type="Rhea" id="RHEA:24801"/>
        <dbReference type="ChEBI" id="CHEBI:16810"/>
        <dbReference type="ChEBI" id="CHEBI:29985"/>
        <dbReference type="ChEBI" id="CHEBI:35146"/>
        <dbReference type="ChEBI" id="CHEBI:58045"/>
        <dbReference type="EC" id="2.6.1.42"/>
    </reaction>
</comment>
<organism evidence="13 14">
    <name type="scientific">Aneurinibacillus thermoaerophilus</name>
    <dbReference type="NCBI Taxonomy" id="143495"/>
    <lineage>
        <taxon>Bacteria</taxon>
        <taxon>Bacillati</taxon>
        <taxon>Bacillota</taxon>
        <taxon>Bacilli</taxon>
        <taxon>Bacillales</taxon>
        <taxon>Paenibacillaceae</taxon>
        <taxon>Aneurinibacillus group</taxon>
        <taxon>Aneurinibacillus</taxon>
    </lineage>
</organism>
<dbReference type="EC" id="2.6.1.42" evidence="12"/>
<dbReference type="Pfam" id="PF01063">
    <property type="entry name" value="Aminotran_4"/>
    <property type="match status" value="1"/>
</dbReference>
<evidence type="ECO:0000256" key="5">
    <source>
        <dbReference type="ARBA" id="ARBA00009320"/>
    </source>
</evidence>
<dbReference type="GeneID" id="97141188"/>
<dbReference type="EMBL" id="CP080764">
    <property type="protein sequence ID" value="QYY43995.1"/>
    <property type="molecule type" value="Genomic_DNA"/>
</dbReference>
<evidence type="ECO:0000256" key="10">
    <source>
        <dbReference type="ARBA" id="ARBA00048798"/>
    </source>
</evidence>
<keyword evidence="14" id="KW-1185">Reference proteome</keyword>
<evidence type="ECO:0000256" key="4">
    <source>
        <dbReference type="ARBA" id="ARBA00005072"/>
    </source>
</evidence>
<comment type="catalytic activity">
    <reaction evidence="11 12">
        <text>L-leucine + 2-oxoglutarate = 4-methyl-2-oxopentanoate + L-glutamate</text>
        <dbReference type="Rhea" id="RHEA:18321"/>
        <dbReference type="ChEBI" id="CHEBI:16810"/>
        <dbReference type="ChEBI" id="CHEBI:17865"/>
        <dbReference type="ChEBI" id="CHEBI:29985"/>
        <dbReference type="ChEBI" id="CHEBI:57427"/>
        <dbReference type="EC" id="2.6.1.42"/>
    </reaction>
</comment>
<evidence type="ECO:0000256" key="3">
    <source>
        <dbReference type="ARBA" id="ARBA00004931"/>
    </source>
</evidence>
<comment type="pathway">
    <text evidence="2 12">Amino-acid biosynthesis; L-isoleucine biosynthesis; L-isoleucine from 2-oxobutanoate: step 4/4.</text>
</comment>
<dbReference type="Proteomes" id="UP000826616">
    <property type="component" value="Chromosome"/>
</dbReference>
<keyword evidence="12" id="KW-0100">Branched-chain amino acid biosynthesis</keyword>
<dbReference type="NCBIfam" id="TIGR01122">
    <property type="entry name" value="ilvE_I"/>
    <property type="match status" value="1"/>
</dbReference>
<dbReference type="InterPro" id="IPR036038">
    <property type="entry name" value="Aminotransferase-like"/>
</dbReference>
<comment type="function">
    <text evidence="12">Acts on leucine, isoleucine and valine.</text>
</comment>
<dbReference type="Gene3D" id="3.20.10.10">
    <property type="entry name" value="D-amino Acid Aminotransferase, subunit A, domain 2"/>
    <property type="match status" value="1"/>
</dbReference>
<keyword evidence="6 12" id="KW-0032">Aminotransferase</keyword>
<evidence type="ECO:0000256" key="7">
    <source>
        <dbReference type="ARBA" id="ARBA00022679"/>
    </source>
</evidence>
<evidence type="ECO:0000313" key="13">
    <source>
        <dbReference type="EMBL" id="QYY43995.1"/>
    </source>
</evidence>
<proteinExistence type="inferred from homology"/>
<gene>
    <name evidence="12" type="primary">ilvE</name>
    <name evidence="13" type="ORF">K3F53_07375</name>
</gene>
<protein>
    <recommendedName>
        <fullName evidence="12">Branched-chain-amino-acid aminotransferase</fullName>
        <shortName evidence="12">BCAT</shortName>
        <ecNumber evidence="12">2.6.1.42</ecNumber>
    </recommendedName>
</protein>
<reference evidence="13 14" key="1">
    <citation type="submission" date="2021-08" db="EMBL/GenBank/DDBJ databases">
        <title>Complete genome sequence of the strain Aneurinibacillus thermoaerophilus CCM 8960.</title>
        <authorList>
            <person name="Musilova J."/>
            <person name="Kourilova X."/>
            <person name="Pernicova I."/>
            <person name="Bezdicek M."/>
            <person name="Lengerova M."/>
            <person name="Obruca S."/>
            <person name="Sedlar K."/>
        </authorList>
    </citation>
    <scope>NUCLEOTIDE SEQUENCE [LARGE SCALE GENOMIC DNA]</scope>
    <source>
        <strain evidence="13 14">CCM 8960</strain>
    </source>
</reference>
<comment type="cofactor">
    <cofactor evidence="1 12">
        <name>pyridoxal 5'-phosphate</name>
        <dbReference type="ChEBI" id="CHEBI:597326"/>
    </cofactor>
</comment>
<comment type="pathway">
    <text evidence="3 12">Amino-acid biosynthesis; L-valine biosynthesis; L-valine from pyruvate: step 4/4.</text>
</comment>
<comment type="pathway">
    <text evidence="4 12">Amino-acid biosynthesis; L-leucine biosynthesis; L-leucine from 3-methyl-2-oxobutanoate: step 4/4.</text>
</comment>
<dbReference type="Gene3D" id="3.30.470.10">
    <property type="match status" value="1"/>
</dbReference>
<sequence>MKETYISLNGRITPYEEAKIHVSSVAMKYGASVFEGIRGYWNEEQKELYLFALEQHLKRLLDSMNLMGMEHDYSVDKLIFQVEEIVKANQLKQDCYIRVAASIEADGPLDTRGPVLLNIAAFPQGRKPIQTGIKVSISSWTRLSDNMMPPRIKCVANYQNGRLALLLAKTDGYDNTILLNQNGKVAEAPTAAVFLVKNGVLTTPVVTDGILESITRRFLIEVARELNIPIIERQIDRSECYLADEAFLCGTGAEILPIRSIDHYLIGDGKDGIITQRLKNFYFDVVYGKKPKYSHLLFPIYNSKG</sequence>
<evidence type="ECO:0000256" key="6">
    <source>
        <dbReference type="ARBA" id="ARBA00022576"/>
    </source>
</evidence>
<dbReference type="PANTHER" id="PTHR42743">
    <property type="entry name" value="AMINO-ACID AMINOTRANSFERASE"/>
    <property type="match status" value="1"/>
</dbReference>
<evidence type="ECO:0000256" key="9">
    <source>
        <dbReference type="ARBA" id="ARBA00048212"/>
    </source>
</evidence>
<comment type="catalytic activity">
    <reaction evidence="9 12">
        <text>L-valine + 2-oxoglutarate = 3-methyl-2-oxobutanoate + L-glutamate</text>
        <dbReference type="Rhea" id="RHEA:24813"/>
        <dbReference type="ChEBI" id="CHEBI:11851"/>
        <dbReference type="ChEBI" id="CHEBI:16810"/>
        <dbReference type="ChEBI" id="CHEBI:29985"/>
        <dbReference type="ChEBI" id="CHEBI:57762"/>
        <dbReference type="EC" id="2.6.1.42"/>
    </reaction>
</comment>
<dbReference type="SUPFAM" id="SSF56752">
    <property type="entry name" value="D-aminoacid aminotransferase-like PLP-dependent enzymes"/>
    <property type="match status" value="1"/>
</dbReference>
<accession>A0ABX8YEP5</accession>
<keyword evidence="7 12" id="KW-0808">Transferase</keyword>
<evidence type="ECO:0000256" key="2">
    <source>
        <dbReference type="ARBA" id="ARBA00004824"/>
    </source>
</evidence>
<dbReference type="InterPro" id="IPR043131">
    <property type="entry name" value="BCAT-like_N"/>
</dbReference>
<dbReference type="InterPro" id="IPR050571">
    <property type="entry name" value="Class-IV_PLP-Dep_Aminotrnsfr"/>
</dbReference>
<dbReference type="PANTHER" id="PTHR42743:SF4">
    <property type="entry name" value="BRANCHED-CHAIN-AMINO-ACID AMINOTRANSFERASE-RELATED"/>
    <property type="match status" value="1"/>
</dbReference>
<dbReference type="GO" id="GO:0004084">
    <property type="term" value="F:branched-chain-amino-acid transaminase activity"/>
    <property type="evidence" value="ECO:0007669"/>
    <property type="project" value="UniProtKB-EC"/>
</dbReference>
<evidence type="ECO:0000256" key="11">
    <source>
        <dbReference type="ARBA" id="ARBA00049229"/>
    </source>
</evidence>
<keyword evidence="12" id="KW-0028">Amino-acid biosynthesis</keyword>
<dbReference type="InterPro" id="IPR001544">
    <property type="entry name" value="Aminotrans_IV"/>
</dbReference>
<evidence type="ECO:0000256" key="12">
    <source>
        <dbReference type="RuleBase" id="RU364094"/>
    </source>
</evidence>